<evidence type="ECO:0000313" key="2">
    <source>
        <dbReference type="Proteomes" id="UP000249046"/>
    </source>
</evidence>
<comment type="caution">
    <text evidence="1">The sequence shown here is derived from an EMBL/GenBank/DDBJ whole genome shotgun (WGS) entry which is preliminary data.</text>
</comment>
<reference evidence="1 2" key="1">
    <citation type="submission" date="2017-08" db="EMBL/GenBank/DDBJ databases">
        <title>Infants hospitalized years apart are colonized by the same room-sourced microbial strains.</title>
        <authorList>
            <person name="Brooks B."/>
            <person name="Olm M.R."/>
            <person name="Firek B.A."/>
            <person name="Baker R."/>
            <person name="Thomas B.C."/>
            <person name="Morowitz M.J."/>
            <person name="Banfield J.F."/>
        </authorList>
    </citation>
    <scope>NUCLEOTIDE SEQUENCE [LARGE SCALE GENOMIC DNA]</scope>
    <source>
        <strain evidence="1">S2_005_003_R2_42</strain>
    </source>
</reference>
<proteinExistence type="predicted"/>
<name>A0A2W5MF31_9GAMM</name>
<evidence type="ECO:0000313" key="1">
    <source>
        <dbReference type="EMBL" id="PZQ12010.1"/>
    </source>
</evidence>
<sequence length="176" mass="19016">MRNDYDSDSYRAATPDGPEPDWVALAMAVHAAPVRTPSESGAHLRPRRFAAASRHAPAVQAPPPDVRRRPEWALPYAQRAAAQLIDGVRAGLAPAVADARTLRRMVSALSADGRRTLARWWALQVATIEEGRFGGRVLAALTRIDLALAAQVRRQLPRVRAELAGPSDGYVTADVA</sequence>
<dbReference type="Proteomes" id="UP000249046">
    <property type="component" value="Unassembled WGS sequence"/>
</dbReference>
<gene>
    <name evidence="1" type="ORF">DI564_13660</name>
</gene>
<dbReference type="EMBL" id="QFPO01000014">
    <property type="protein sequence ID" value="PZQ12010.1"/>
    <property type="molecule type" value="Genomic_DNA"/>
</dbReference>
<organism evidence="1 2">
    <name type="scientific">Rhodanobacter denitrificans</name>
    <dbReference type="NCBI Taxonomy" id="666685"/>
    <lineage>
        <taxon>Bacteria</taxon>
        <taxon>Pseudomonadati</taxon>
        <taxon>Pseudomonadota</taxon>
        <taxon>Gammaproteobacteria</taxon>
        <taxon>Lysobacterales</taxon>
        <taxon>Rhodanobacteraceae</taxon>
        <taxon>Rhodanobacter</taxon>
    </lineage>
</organism>
<dbReference type="AlphaFoldDB" id="A0A2W5MF31"/>
<accession>A0A2W5MF31</accession>
<protein>
    <submittedName>
        <fullName evidence="1">Uncharacterized protein</fullName>
    </submittedName>
</protein>